<dbReference type="SUPFAM" id="SSF54403">
    <property type="entry name" value="Cystatin/monellin"/>
    <property type="match status" value="1"/>
</dbReference>
<keyword evidence="4" id="KW-0732">Signal</keyword>
<dbReference type="Proteomes" id="UP000823561">
    <property type="component" value="Chromosome 13"/>
</dbReference>
<comment type="caution">
    <text evidence="6">The sequence shown here is derived from an EMBL/GenBank/DDBJ whole genome shotgun (WGS) entry which is preliminary data.</text>
</comment>
<keyword evidence="2" id="KW-0646">Protease inhibitor</keyword>
<keyword evidence="7" id="KW-1185">Reference proteome</keyword>
<comment type="similarity">
    <text evidence="1">Belongs to the cystatin family.</text>
</comment>
<feature type="chain" id="PRO_5043607970" description="Cystatin domain-containing protein" evidence="4">
    <location>
        <begin position="22"/>
        <end position="127"/>
    </location>
</feature>
<evidence type="ECO:0000259" key="5">
    <source>
        <dbReference type="Pfam" id="PF00031"/>
    </source>
</evidence>
<gene>
    <name evidence="6" type="ORF">AALO_G00176900</name>
</gene>
<dbReference type="InterPro" id="IPR046350">
    <property type="entry name" value="Cystatin_sf"/>
</dbReference>
<proteinExistence type="inferred from homology"/>
<feature type="domain" description="Cystatin" evidence="5">
    <location>
        <begin position="30"/>
        <end position="105"/>
    </location>
</feature>
<evidence type="ECO:0000313" key="6">
    <source>
        <dbReference type="EMBL" id="KAG5271188.1"/>
    </source>
</evidence>
<organism evidence="6 7">
    <name type="scientific">Alosa alosa</name>
    <name type="common">allis shad</name>
    <dbReference type="NCBI Taxonomy" id="278164"/>
    <lineage>
        <taxon>Eukaryota</taxon>
        <taxon>Metazoa</taxon>
        <taxon>Chordata</taxon>
        <taxon>Craniata</taxon>
        <taxon>Vertebrata</taxon>
        <taxon>Euteleostomi</taxon>
        <taxon>Actinopterygii</taxon>
        <taxon>Neopterygii</taxon>
        <taxon>Teleostei</taxon>
        <taxon>Clupei</taxon>
        <taxon>Clupeiformes</taxon>
        <taxon>Clupeoidei</taxon>
        <taxon>Clupeidae</taxon>
        <taxon>Alosa</taxon>
    </lineage>
</organism>
<evidence type="ECO:0000256" key="4">
    <source>
        <dbReference type="SAM" id="SignalP"/>
    </source>
</evidence>
<dbReference type="AlphaFoldDB" id="A0AAV6G7S9"/>
<dbReference type="PANTHER" id="PTHR46186:SF2">
    <property type="entry name" value="CYSTATIN"/>
    <property type="match status" value="1"/>
</dbReference>
<dbReference type="GO" id="GO:0004869">
    <property type="term" value="F:cysteine-type endopeptidase inhibitor activity"/>
    <property type="evidence" value="ECO:0007669"/>
    <property type="project" value="UniProtKB-KW"/>
</dbReference>
<dbReference type="PANTHER" id="PTHR46186">
    <property type="entry name" value="CYSTATIN"/>
    <property type="match status" value="1"/>
</dbReference>
<dbReference type="Pfam" id="PF00031">
    <property type="entry name" value="Cystatin"/>
    <property type="match status" value="1"/>
</dbReference>
<dbReference type="InterPro" id="IPR000010">
    <property type="entry name" value="Cystatin_dom"/>
</dbReference>
<dbReference type="GO" id="GO:0031982">
    <property type="term" value="C:vesicle"/>
    <property type="evidence" value="ECO:0007669"/>
    <property type="project" value="TreeGrafter"/>
</dbReference>
<evidence type="ECO:0000256" key="2">
    <source>
        <dbReference type="ARBA" id="ARBA00022690"/>
    </source>
</evidence>
<evidence type="ECO:0000313" key="7">
    <source>
        <dbReference type="Proteomes" id="UP000823561"/>
    </source>
</evidence>
<dbReference type="Gene3D" id="3.10.450.10">
    <property type="match status" value="1"/>
</dbReference>
<dbReference type="GO" id="GO:0005615">
    <property type="term" value="C:extracellular space"/>
    <property type="evidence" value="ECO:0007669"/>
    <property type="project" value="TreeGrafter"/>
</dbReference>
<dbReference type="GO" id="GO:0005737">
    <property type="term" value="C:cytoplasm"/>
    <property type="evidence" value="ECO:0007669"/>
    <property type="project" value="TreeGrafter"/>
</dbReference>
<feature type="signal peptide" evidence="4">
    <location>
        <begin position="1"/>
        <end position="21"/>
    </location>
</feature>
<accession>A0AAV6G7S9</accession>
<reference evidence="6" key="1">
    <citation type="submission" date="2020-10" db="EMBL/GenBank/DDBJ databases">
        <title>Chromosome-scale genome assembly of the Allis shad, Alosa alosa.</title>
        <authorList>
            <person name="Margot Z."/>
            <person name="Christophe K."/>
            <person name="Cabau C."/>
            <person name="Louis A."/>
            <person name="Berthelot C."/>
            <person name="Parey E."/>
            <person name="Roest Crollius H."/>
            <person name="Montfort J."/>
            <person name="Robinson-Rechavi M."/>
            <person name="Bucao C."/>
            <person name="Bouchez O."/>
            <person name="Gislard M."/>
            <person name="Lluch J."/>
            <person name="Milhes M."/>
            <person name="Lampietro C."/>
            <person name="Lopez Roques C."/>
            <person name="Donnadieu C."/>
            <person name="Braasch I."/>
            <person name="Desvignes T."/>
            <person name="Postlethwait J."/>
            <person name="Bobe J."/>
            <person name="Guiguen Y."/>
        </authorList>
    </citation>
    <scope>NUCLEOTIDE SEQUENCE</scope>
    <source>
        <strain evidence="6">M-15738</strain>
        <tissue evidence="6">Blood</tissue>
    </source>
</reference>
<evidence type="ECO:0000256" key="1">
    <source>
        <dbReference type="ARBA" id="ARBA00009403"/>
    </source>
</evidence>
<sequence length="127" mass="14478">MAKFWGALFIYLTSALFTSYGAQVDQGLADKAANFAMSVYNHNSKEEFLYKLLSFDFKKIQVIAGTEYIINAKIELTNCQKSNYDEPEECSSSNTRNNLKRQQCHFVVVVLAGERKGLLQSICREHH</sequence>
<protein>
    <recommendedName>
        <fullName evidence="5">Cystatin domain-containing protein</fullName>
    </recommendedName>
</protein>
<keyword evidence="3" id="KW-0789">Thiol protease inhibitor</keyword>
<dbReference type="EMBL" id="JADWDJ010000013">
    <property type="protein sequence ID" value="KAG5271188.1"/>
    <property type="molecule type" value="Genomic_DNA"/>
</dbReference>
<name>A0AAV6G7S9_9TELE</name>
<dbReference type="CDD" id="cd00042">
    <property type="entry name" value="CY"/>
    <property type="match status" value="1"/>
</dbReference>
<evidence type="ECO:0000256" key="3">
    <source>
        <dbReference type="ARBA" id="ARBA00022704"/>
    </source>
</evidence>